<accession>A0A087V0I0</accession>
<feature type="domain" description="Ubiquitin-like protease family profile" evidence="4">
    <location>
        <begin position="7"/>
        <end position="172"/>
    </location>
</feature>
<name>A0A087V0I0_STEMI</name>
<dbReference type="InterPro" id="IPR003653">
    <property type="entry name" value="Peptidase_C48_C"/>
</dbReference>
<dbReference type="GO" id="GO:0008234">
    <property type="term" value="F:cysteine-type peptidase activity"/>
    <property type="evidence" value="ECO:0007669"/>
    <property type="project" value="InterPro"/>
</dbReference>
<sequence>MLYFGDISLNLSEVKSLDPMLPTEEVEILRAISCNFRTGWLYDNIIDTFCSITLDSKSLVFKCYHIQYVLMGNSVVNIWSEVQLNTVELILIPINAGGHWILITAKVKKRNLEFYDPRGVTNIHSDTNCKPILGIWGKKLKNLFKVTDDWLMSSLPQVSQNDSIGPLRLGFI</sequence>
<dbReference type="Pfam" id="PF02902">
    <property type="entry name" value="Peptidase_C48"/>
    <property type="match status" value="1"/>
</dbReference>
<dbReference type="InterPro" id="IPR038765">
    <property type="entry name" value="Papain-like_cys_pep_sf"/>
</dbReference>
<keyword evidence="2" id="KW-0645">Protease</keyword>
<dbReference type="GO" id="GO:0006508">
    <property type="term" value="P:proteolysis"/>
    <property type="evidence" value="ECO:0007669"/>
    <property type="project" value="UniProtKB-KW"/>
</dbReference>
<evidence type="ECO:0000256" key="2">
    <source>
        <dbReference type="ARBA" id="ARBA00022670"/>
    </source>
</evidence>
<evidence type="ECO:0000313" key="5">
    <source>
        <dbReference type="EMBL" id="KFM83119.1"/>
    </source>
</evidence>
<dbReference type="Proteomes" id="UP000054359">
    <property type="component" value="Unassembled WGS sequence"/>
</dbReference>
<reference evidence="5 6" key="1">
    <citation type="submission" date="2013-11" db="EMBL/GenBank/DDBJ databases">
        <title>Genome sequencing of Stegodyphus mimosarum.</title>
        <authorList>
            <person name="Bechsgaard J."/>
        </authorList>
    </citation>
    <scope>NUCLEOTIDE SEQUENCE [LARGE SCALE GENOMIC DNA]</scope>
</reference>
<evidence type="ECO:0000256" key="3">
    <source>
        <dbReference type="ARBA" id="ARBA00022801"/>
    </source>
</evidence>
<feature type="non-terminal residue" evidence="5">
    <location>
        <position position="172"/>
    </location>
</feature>
<evidence type="ECO:0000256" key="1">
    <source>
        <dbReference type="ARBA" id="ARBA00005234"/>
    </source>
</evidence>
<keyword evidence="3" id="KW-0378">Hydrolase</keyword>
<evidence type="ECO:0000313" key="6">
    <source>
        <dbReference type="Proteomes" id="UP000054359"/>
    </source>
</evidence>
<organism evidence="5 6">
    <name type="scientific">Stegodyphus mimosarum</name>
    <name type="common">African social velvet spider</name>
    <dbReference type="NCBI Taxonomy" id="407821"/>
    <lineage>
        <taxon>Eukaryota</taxon>
        <taxon>Metazoa</taxon>
        <taxon>Ecdysozoa</taxon>
        <taxon>Arthropoda</taxon>
        <taxon>Chelicerata</taxon>
        <taxon>Arachnida</taxon>
        <taxon>Araneae</taxon>
        <taxon>Araneomorphae</taxon>
        <taxon>Entelegynae</taxon>
        <taxon>Eresoidea</taxon>
        <taxon>Eresidae</taxon>
        <taxon>Stegodyphus</taxon>
    </lineage>
</organism>
<evidence type="ECO:0000259" key="4">
    <source>
        <dbReference type="PROSITE" id="PS50600"/>
    </source>
</evidence>
<comment type="similarity">
    <text evidence="1">Belongs to the peptidase C48 family.</text>
</comment>
<dbReference type="PROSITE" id="PS50600">
    <property type="entry name" value="ULP_PROTEASE"/>
    <property type="match status" value="1"/>
</dbReference>
<dbReference type="AlphaFoldDB" id="A0A087V0I0"/>
<proteinExistence type="inferred from homology"/>
<dbReference type="OrthoDB" id="6594682at2759"/>
<gene>
    <name evidence="5" type="ORF">X975_15640</name>
</gene>
<keyword evidence="6" id="KW-1185">Reference proteome</keyword>
<dbReference type="Gene3D" id="3.40.395.10">
    <property type="entry name" value="Adenoviral Proteinase, Chain A"/>
    <property type="match status" value="1"/>
</dbReference>
<dbReference type="SUPFAM" id="SSF54001">
    <property type="entry name" value="Cysteine proteinases"/>
    <property type="match status" value="1"/>
</dbReference>
<protein>
    <recommendedName>
        <fullName evidence="4">Ubiquitin-like protease family profile domain-containing protein</fullName>
    </recommendedName>
</protein>
<dbReference type="EMBL" id="KL811132">
    <property type="protein sequence ID" value="KFM83119.1"/>
    <property type="molecule type" value="Genomic_DNA"/>
</dbReference>